<comment type="caution">
    <text evidence="1">The sequence shown here is derived from an EMBL/GenBank/DDBJ whole genome shotgun (WGS) entry which is preliminary data.</text>
</comment>
<dbReference type="AlphaFoldDB" id="A0A923EPF3"/>
<name>A0A923EPF3_KLEPN</name>
<protein>
    <submittedName>
        <fullName evidence="1">Uncharacterized protein</fullName>
    </submittedName>
</protein>
<reference evidence="1" key="1">
    <citation type="submission" date="2020-08" db="EMBL/GenBank/DDBJ databases">
        <title>Tigecycline and colistin resistance in Klebsiella pneumoniae.</title>
        <authorList>
            <person name="Ramesh N."/>
            <person name="Shanthini T."/>
            <person name="Prasanth M."/>
            <person name="Senthilkumar N."/>
            <person name="Meesala Krishna M."/>
            <person name="Guruswami G."/>
        </authorList>
    </citation>
    <scope>NUCLEOTIDE SEQUENCE</scope>
    <source>
        <strain evidence="1">SHM 84C</strain>
    </source>
</reference>
<dbReference type="EMBL" id="JACLQZ010000001">
    <property type="protein sequence ID" value="MBC2872763.1"/>
    <property type="molecule type" value="Genomic_DNA"/>
</dbReference>
<sequence length="83" mass="9723">MIFADFFTRMRFCETLSENRKRCSNRQGEMKPLARVKDWIMQGLLLTDKEPREAIKFPAAKWQIAVDLFPAKILYMHTVTKGG</sequence>
<evidence type="ECO:0000313" key="2">
    <source>
        <dbReference type="Proteomes" id="UP000629923"/>
    </source>
</evidence>
<proteinExistence type="predicted"/>
<dbReference type="Proteomes" id="UP000629923">
    <property type="component" value="Unassembled WGS sequence"/>
</dbReference>
<accession>A0A923EPF3</accession>
<gene>
    <name evidence="1" type="ORF">H7U18_04675</name>
</gene>
<organism evidence="1 2">
    <name type="scientific">Klebsiella pneumoniae</name>
    <dbReference type="NCBI Taxonomy" id="573"/>
    <lineage>
        <taxon>Bacteria</taxon>
        <taxon>Pseudomonadati</taxon>
        <taxon>Pseudomonadota</taxon>
        <taxon>Gammaproteobacteria</taxon>
        <taxon>Enterobacterales</taxon>
        <taxon>Enterobacteriaceae</taxon>
        <taxon>Klebsiella/Raoultella group</taxon>
        <taxon>Klebsiella</taxon>
        <taxon>Klebsiella pneumoniae complex</taxon>
    </lineage>
</organism>
<evidence type="ECO:0000313" key="1">
    <source>
        <dbReference type="EMBL" id="MBC2872763.1"/>
    </source>
</evidence>